<dbReference type="SMART" id="SM00129">
    <property type="entry name" value="KISc"/>
    <property type="match status" value="1"/>
</dbReference>
<feature type="compositionally biased region" description="Polar residues" evidence="7">
    <location>
        <begin position="236"/>
        <end position="260"/>
    </location>
</feature>
<evidence type="ECO:0000256" key="7">
    <source>
        <dbReference type="SAM" id="MobiDB-lite"/>
    </source>
</evidence>
<feature type="compositionally biased region" description="Basic and acidic residues" evidence="7">
    <location>
        <begin position="312"/>
        <end position="321"/>
    </location>
</feature>
<name>A0ABD3M960_9STRA</name>
<keyword evidence="2 5" id="KW-0547">Nucleotide-binding</keyword>
<dbReference type="Gene3D" id="3.40.850.10">
    <property type="entry name" value="Kinesin motor domain"/>
    <property type="match status" value="1"/>
</dbReference>
<evidence type="ECO:0000256" key="6">
    <source>
        <dbReference type="SAM" id="Coils"/>
    </source>
</evidence>
<organism evidence="9 10">
    <name type="scientific">Discostella pseudostelligera</name>
    <dbReference type="NCBI Taxonomy" id="259834"/>
    <lineage>
        <taxon>Eukaryota</taxon>
        <taxon>Sar</taxon>
        <taxon>Stramenopiles</taxon>
        <taxon>Ochrophyta</taxon>
        <taxon>Bacillariophyta</taxon>
        <taxon>Coscinodiscophyceae</taxon>
        <taxon>Thalassiosirophycidae</taxon>
        <taxon>Stephanodiscales</taxon>
        <taxon>Stephanodiscaceae</taxon>
        <taxon>Discostella</taxon>
    </lineage>
</organism>
<evidence type="ECO:0000256" key="2">
    <source>
        <dbReference type="ARBA" id="ARBA00022741"/>
    </source>
</evidence>
<dbReference type="SUPFAM" id="SSF52540">
    <property type="entry name" value="P-loop containing nucleoside triphosphate hydrolases"/>
    <property type="match status" value="1"/>
</dbReference>
<feature type="compositionally biased region" description="Polar residues" evidence="7">
    <location>
        <begin position="323"/>
        <end position="342"/>
    </location>
</feature>
<dbReference type="GO" id="GO:0005874">
    <property type="term" value="C:microtubule"/>
    <property type="evidence" value="ECO:0007669"/>
    <property type="project" value="UniProtKB-KW"/>
</dbReference>
<reference evidence="9 10" key="1">
    <citation type="submission" date="2024-10" db="EMBL/GenBank/DDBJ databases">
        <title>Updated reference genomes for cyclostephanoid diatoms.</title>
        <authorList>
            <person name="Roberts W.R."/>
            <person name="Alverson A.J."/>
        </authorList>
    </citation>
    <scope>NUCLEOTIDE SEQUENCE [LARGE SCALE GENOMIC DNA]</scope>
    <source>
        <strain evidence="9 10">AJA232-27</strain>
    </source>
</reference>
<evidence type="ECO:0000256" key="1">
    <source>
        <dbReference type="ARBA" id="ARBA00022701"/>
    </source>
</evidence>
<feature type="compositionally biased region" description="Polar residues" evidence="7">
    <location>
        <begin position="109"/>
        <end position="119"/>
    </location>
</feature>
<keyword evidence="3 5" id="KW-0067">ATP-binding</keyword>
<keyword evidence="4 5" id="KW-0505">Motor protein</keyword>
<dbReference type="EMBL" id="JALLBG020000273">
    <property type="protein sequence ID" value="KAL3757065.1"/>
    <property type="molecule type" value="Genomic_DNA"/>
</dbReference>
<dbReference type="PANTHER" id="PTHR47972">
    <property type="entry name" value="KINESIN-LIKE PROTEIN KLP-3"/>
    <property type="match status" value="1"/>
</dbReference>
<feature type="compositionally biased region" description="Low complexity" evidence="7">
    <location>
        <begin position="278"/>
        <end position="300"/>
    </location>
</feature>
<dbReference type="PANTHER" id="PTHR47972:SF45">
    <property type="entry name" value="PROTEIN CLARET SEGREGATIONAL"/>
    <property type="match status" value="1"/>
</dbReference>
<dbReference type="InterPro" id="IPR027417">
    <property type="entry name" value="P-loop_NTPase"/>
</dbReference>
<dbReference type="GO" id="GO:0003774">
    <property type="term" value="F:cytoskeletal motor activity"/>
    <property type="evidence" value="ECO:0007669"/>
    <property type="project" value="UniProtKB-UniRule"/>
</dbReference>
<feature type="region of interest" description="Disordered" evidence="7">
    <location>
        <begin position="1"/>
        <end position="352"/>
    </location>
</feature>
<dbReference type="InterPro" id="IPR001752">
    <property type="entry name" value="Kinesin_motor_dom"/>
</dbReference>
<dbReference type="Pfam" id="PF00225">
    <property type="entry name" value="Kinesin"/>
    <property type="match status" value="1"/>
</dbReference>
<evidence type="ECO:0000256" key="4">
    <source>
        <dbReference type="ARBA" id="ARBA00023175"/>
    </source>
</evidence>
<evidence type="ECO:0000256" key="3">
    <source>
        <dbReference type="ARBA" id="ARBA00022840"/>
    </source>
</evidence>
<feature type="compositionally biased region" description="Gly residues" evidence="7">
    <location>
        <begin position="73"/>
        <end position="82"/>
    </location>
</feature>
<protein>
    <recommendedName>
        <fullName evidence="8">Kinesin motor domain-containing protein</fullName>
    </recommendedName>
</protein>
<feature type="binding site" evidence="5">
    <location>
        <begin position="759"/>
        <end position="766"/>
    </location>
    <ligand>
        <name>ATP</name>
        <dbReference type="ChEBI" id="CHEBI:30616"/>
    </ligand>
</feature>
<evidence type="ECO:0000313" key="9">
    <source>
        <dbReference type="EMBL" id="KAL3757065.1"/>
    </source>
</evidence>
<sequence>MSSSRHNRMSLGPGSSPLNDASGRINRRTSLGGGSSKHEDAVDSNHGSGGGCGEGGGTEIRTLVNDWRRNLRNGGGGGGGGSSQQPPLLPPSSSSAPTPSNRVHRQEESYSNDYSNRSFEQADERIALTLPRGHNLKPAPAAVKQELHCHSAGGGGEEDNTSSGLTALQRLRLRKKGQTTSTSTPTPSTTTSSFGSSDYRSNNMNMIDLKPAAYPSSHSSSSLADDEDPHAMVVGCNSNSSSASFGTPSRKQSRTSTFGSSLGGAQRRVRRRTSLAPSDMQSSSSSSVMQSASEQQQQLPRRPKLPPSYPSHMDRDSERYGSLETSSSSMHMEQPKQHSTFSEPIASSTATASASTAAPSYYSSSSNNNNNEGTESVDVAALQSRIHVMERRHKILEREKMELGLAKAPLEARIRQMESTWAKERERYESELEQQQSANMKVNELYREATMLNDELTEKVRRLNLEAKTATSESKVGEEENDAWSERLKTNKEMTELRSIIKDRDEEIKSLRIHIVSLEGEVFGCKTQIQRLEQNYDELEKDYQELESSKSQNSEAEIQLQDLMLAHTAMTAQLNATCADMEEEKTRAKADVKAKEENWKNLESKLLFEISVLKTRVGQYAKDDGDDDDSAEEDPAILKARIEERDRRIADLEEKLLCGEQQRRALHNRIQELRGNIRVYVRTRPFLPNDGPAARQSSIDIMPDGESLTIQGKHVGEAHAFKFDKVFAPSTGQDTIFDEVSEFVQSALDGYHVCLFSYGQTGSGKTHTMQGSGYGAMRGIIPRAVEQILSQAAMMQSQRWTFTMKASFLEIYNEELRDLLVMVNSDGSTRQRDTRSAPKLAIKRNLEGKSYVDGINMVDIDVQNKASGIAQLEAVMAAASRARSVATTKMNAQSSRSHSVFMLHLCGSNEESGTTVQGALNLCDLAGSERLDRSGAASDAQRLKETQAINKSLSCLGDVFTHLANGSKHIPFRNSKLTYLLQDCLSGDGKALMFVNLSPTLESSNESLCSLRFAQRVNQVELGKATKHVQYGGRGNSSTRTGN</sequence>
<feature type="domain" description="Kinesin motor" evidence="8">
    <location>
        <begin position="676"/>
        <end position="1020"/>
    </location>
</feature>
<dbReference type="InterPro" id="IPR036961">
    <property type="entry name" value="Kinesin_motor_dom_sf"/>
</dbReference>
<dbReference type="PRINTS" id="PR00380">
    <property type="entry name" value="KINESINHEAVY"/>
</dbReference>
<accession>A0ABD3M960</accession>
<feature type="compositionally biased region" description="Polar residues" evidence="7">
    <location>
        <begin position="194"/>
        <end position="205"/>
    </location>
</feature>
<evidence type="ECO:0000313" key="10">
    <source>
        <dbReference type="Proteomes" id="UP001530293"/>
    </source>
</evidence>
<dbReference type="GO" id="GO:0005524">
    <property type="term" value="F:ATP binding"/>
    <property type="evidence" value="ECO:0007669"/>
    <property type="project" value="UniProtKB-UniRule"/>
</dbReference>
<dbReference type="PROSITE" id="PS50067">
    <property type="entry name" value="KINESIN_MOTOR_2"/>
    <property type="match status" value="1"/>
</dbReference>
<feature type="compositionally biased region" description="Low complexity" evidence="7">
    <location>
        <begin position="83"/>
        <end position="95"/>
    </location>
</feature>
<dbReference type="InterPro" id="IPR027640">
    <property type="entry name" value="Kinesin-like_fam"/>
</dbReference>
<gene>
    <name evidence="9" type="ORF">ACHAWU_002904</name>
</gene>
<feature type="coiled-coil region" evidence="6">
    <location>
        <begin position="522"/>
        <end position="605"/>
    </location>
</feature>
<dbReference type="AlphaFoldDB" id="A0ABD3M960"/>
<feature type="coiled-coil region" evidence="6">
    <location>
        <begin position="642"/>
        <end position="669"/>
    </location>
</feature>
<dbReference type="Proteomes" id="UP001530293">
    <property type="component" value="Unassembled WGS sequence"/>
</dbReference>
<comment type="caution">
    <text evidence="9">The sequence shown here is derived from an EMBL/GenBank/DDBJ whole genome shotgun (WGS) entry which is preliminary data.</text>
</comment>
<keyword evidence="6" id="KW-0175">Coiled coil</keyword>
<evidence type="ECO:0000259" key="8">
    <source>
        <dbReference type="PROSITE" id="PS50067"/>
    </source>
</evidence>
<feature type="compositionally biased region" description="Low complexity" evidence="7">
    <location>
        <begin position="179"/>
        <end position="193"/>
    </location>
</feature>
<keyword evidence="1" id="KW-0493">Microtubule</keyword>
<feature type="coiled-coil region" evidence="6">
    <location>
        <begin position="425"/>
        <end position="473"/>
    </location>
</feature>
<keyword evidence="10" id="KW-1185">Reference proteome</keyword>
<comment type="similarity">
    <text evidence="5">Belongs to the TRAFAC class myosin-kinesin ATPase superfamily. Kinesin family.</text>
</comment>
<proteinExistence type="inferred from homology"/>
<evidence type="ECO:0000256" key="5">
    <source>
        <dbReference type="PROSITE-ProRule" id="PRU00283"/>
    </source>
</evidence>
<feature type="compositionally biased region" description="Gly residues" evidence="7">
    <location>
        <begin position="47"/>
        <end position="58"/>
    </location>
</feature>